<dbReference type="RefSeq" id="WP_087357552.1">
    <property type="nucleotide sequence ID" value="NZ_AP031415.1"/>
</dbReference>
<feature type="domain" description="Leucine-binding protein" evidence="4">
    <location>
        <begin position="36"/>
        <end position="375"/>
    </location>
</feature>
<dbReference type="OrthoDB" id="9783240at2"/>
<evidence type="ECO:0000256" key="1">
    <source>
        <dbReference type="ARBA" id="ARBA00010062"/>
    </source>
</evidence>
<dbReference type="Pfam" id="PF13458">
    <property type="entry name" value="Peripla_BP_6"/>
    <property type="match status" value="1"/>
</dbReference>
<feature type="signal peptide" evidence="3">
    <location>
        <begin position="1"/>
        <end position="20"/>
    </location>
</feature>
<dbReference type="PROSITE" id="PS51257">
    <property type="entry name" value="PROKAR_LIPOPROTEIN"/>
    <property type="match status" value="1"/>
</dbReference>
<protein>
    <recommendedName>
        <fullName evidence="4">Leucine-binding protein domain-containing protein</fullName>
    </recommendedName>
</protein>
<evidence type="ECO:0000259" key="4">
    <source>
        <dbReference type="Pfam" id="PF13458"/>
    </source>
</evidence>
<dbReference type="InterPro" id="IPR028082">
    <property type="entry name" value="Peripla_BP_I"/>
</dbReference>
<accession>A0A1Y4SZ95</accession>
<dbReference type="PANTHER" id="PTHR30483">
    <property type="entry name" value="LEUCINE-SPECIFIC-BINDING PROTEIN"/>
    <property type="match status" value="1"/>
</dbReference>
<gene>
    <name evidence="5" type="ORF">B5E75_04275</name>
</gene>
<proteinExistence type="inferred from homology"/>
<organism evidence="5 6">
    <name type="scientific">Massilimicrobiota timonensis</name>
    <dbReference type="NCBI Taxonomy" id="1776392"/>
    <lineage>
        <taxon>Bacteria</taxon>
        <taxon>Bacillati</taxon>
        <taxon>Bacillota</taxon>
        <taxon>Erysipelotrichia</taxon>
        <taxon>Erysipelotrichales</taxon>
        <taxon>Erysipelotrichaceae</taxon>
        <taxon>Massilimicrobiota</taxon>
    </lineage>
</organism>
<dbReference type="PANTHER" id="PTHR30483:SF6">
    <property type="entry name" value="PERIPLASMIC BINDING PROTEIN OF ABC TRANSPORTER FOR NATURAL AMINO ACIDS"/>
    <property type="match status" value="1"/>
</dbReference>
<sequence>MNIKKVMSLMAVSSMLVACGGGTGGSSATELKDGDTIKIGFVGPLTGETSTYGIPVKNTIELAIEDYNNSDDAKYKVELLAEDSQGKETDAVNAYKKLVGEKVVGIVGPVITAEGLALGEASKADGTPIVSPSTSGDSITLNNDGSTRSNYFRTCSNDSMGGQTIATAIGDGRINVKKVAILTNSGSDYSQGCTDSFVAQANKDGTQIVLQEKYPKDTKDFGSYITKVKQSGADAVYIPDYYEMIATMVGQFKNAGYNGTFLGTDGWDGVLSVKDVDKSIFNGAYYTNTFDDRVEDVQNYVAKYKEKYNSDTNMFGTMAYDATWVLLKAVEAAGTTDYAKICEQLEKTNYDGITGHFEFDDQHNPTKELVVKTIKNGEYSYLD</sequence>
<dbReference type="AlphaFoldDB" id="A0A1Y4SZ95"/>
<feature type="chain" id="PRO_5039201003" description="Leucine-binding protein domain-containing protein" evidence="3">
    <location>
        <begin position="21"/>
        <end position="383"/>
    </location>
</feature>
<keyword evidence="6" id="KW-1185">Reference proteome</keyword>
<dbReference type="Gene3D" id="3.40.50.2300">
    <property type="match status" value="2"/>
</dbReference>
<evidence type="ECO:0000256" key="2">
    <source>
        <dbReference type="ARBA" id="ARBA00022729"/>
    </source>
</evidence>
<evidence type="ECO:0000313" key="6">
    <source>
        <dbReference type="Proteomes" id="UP000195305"/>
    </source>
</evidence>
<dbReference type="EMBL" id="NFLJ01000009">
    <property type="protein sequence ID" value="OUQ35248.1"/>
    <property type="molecule type" value="Genomic_DNA"/>
</dbReference>
<dbReference type="CDD" id="cd06347">
    <property type="entry name" value="PBP1_ABC_LivK_ligand_binding-like"/>
    <property type="match status" value="1"/>
</dbReference>
<dbReference type="InterPro" id="IPR051010">
    <property type="entry name" value="BCAA_transport"/>
</dbReference>
<evidence type="ECO:0000256" key="3">
    <source>
        <dbReference type="SAM" id="SignalP"/>
    </source>
</evidence>
<keyword evidence="2 3" id="KW-0732">Signal</keyword>
<name>A0A1Y4SZ95_9FIRM</name>
<evidence type="ECO:0000313" key="5">
    <source>
        <dbReference type="EMBL" id="OUQ35248.1"/>
    </source>
</evidence>
<dbReference type="Proteomes" id="UP000195305">
    <property type="component" value="Unassembled WGS sequence"/>
</dbReference>
<dbReference type="SUPFAM" id="SSF53822">
    <property type="entry name" value="Periplasmic binding protein-like I"/>
    <property type="match status" value="1"/>
</dbReference>
<dbReference type="InterPro" id="IPR028081">
    <property type="entry name" value="Leu-bd"/>
</dbReference>
<reference evidence="5 6" key="1">
    <citation type="journal article" date="2018" name="BMC Genomics">
        <title>Whole genome sequencing and function prediction of 133 gut anaerobes isolated from chicken caecum in pure cultures.</title>
        <authorList>
            <person name="Medvecky M."/>
            <person name="Cejkova D."/>
            <person name="Polansky O."/>
            <person name="Karasova D."/>
            <person name="Kubasova T."/>
            <person name="Cizek A."/>
            <person name="Rychlik I."/>
        </authorList>
    </citation>
    <scope>NUCLEOTIDE SEQUENCE [LARGE SCALE GENOMIC DNA]</scope>
    <source>
        <strain evidence="5 6">An13</strain>
    </source>
</reference>
<comment type="caution">
    <text evidence="5">The sequence shown here is derived from an EMBL/GenBank/DDBJ whole genome shotgun (WGS) entry which is preliminary data.</text>
</comment>
<comment type="similarity">
    <text evidence="1">Belongs to the leucine-binding protein family.</text>
</comment>